<feature type="domain" description="Glycosyl transferase family 28 C-terminal" evidence="12">
    <location>
        <begin position="178"/>
        <end position="330"/>
    </location>
</feature>
<dbReference type="GO" id="GO:0008360">
    <property type="term" value="P:regulation of cell shape"/>
    <property type="evidence" value="ECO:0007669"/>
    <property type="project" value="UniProtKB-KW"/>
</dbReference>
<reference evidence="13 14" key="2">
    <citation type="journal article" date="2012" name="Stand. Genomic Sci.">
        <title>Complete genome sequence of the thermophilic sulfate-reducing ocean bacterium Thermodesulfatator indicus type strain (CIR29812(T)).</title>
        <authorList>
            <person name="Anderson I."/>
            <person name="Saunders E."/>
            <person name="Lapidus A."/>
            <person name="Nolan M."/>
            <person name="Lucas S."/>
            <person name="Tice H."/>
            <person name="Del Rio T.G."/>
            <person name="Cheng J.F."/>
            <person name="Han C."/>
            <person name="Tapia R."/>
            <person name="Goodwin L.A."/>
            <person name="Pitluck S."/>
            <person name="Liolios K."/>
            <person name="Mavromatis K."/>
            <person name="Pagani I."/>
            <person name="Ivanova N."/>
            <person name="Mikhailova N."/>
            <person name="Pati A."/>
            <person name="Chen A."/>
            <person name="Palaniappan K."/>
            <person name="Land M."/>
            <person name="Hauser L."/>
            <person name="Jeffries C.D."/>
            <person name="Chang Y.J."/>
            <person name="Brambilla E.M."/>
            <person name="Rohde M."/>
            <person name="Spring S."/>
            <person name="Goker M."/>
            <person name="Detter J.C."/>
            <person name="Woyke T."/>
            <person name="Bristow J."/>
            <person name="Eisen J.A."/>
            <person name="Markowitz V."/>
            <person name="Hugenholtz P."/>
            <person name="Kyrpides N.C."/>
            <person name="Klenk H.P."/>
        </authorList>
    </citation>
    <scope>NUCLEOTIDE SEQUENCE [LARGE SCALE GENOMIC DNA]</scope>
    <source>
        <strain evidence="14">DSM 15286 / JCM 11887 / CIR29812</strain>
    </source>
</reference>
<dbReference type="InterPro" id="IPR007235">
    <property type="entry name" value="Glyco_trans_28_C"/>
</dbReference>
<dbReference type="STRING" id="667014.Thein_0434"/>
<comment type="subcellular location">
    <subcellularLocation>
        <location evidence="10">Cell inner membrane</location>
        <topology evidence="10">Peripheral membrane protein</topology>
        <orientation evidence="10">Cytoplasmic side</orientation>
    </subcellularLocation>
</comment>
<evidence type="ECO:0000313" key="14">
    <source>
        <dbReference type="Proteomes" id="UP000006793"/>
    </source>
</evidence>
<keyword evidence="5 10" id="KW-0133">Cell shape</keyword>
<feature type="binding site" evidence="10">
    <location>
        <position position="284"/>
    </location>
    <ligand>
        <name>UDP-N-acetyl-alpha-D-glucosamine</name>
        <dbReference type="ChEBI" id="CHEBI:57705"/>
    </ligand>
</feature>
<evidence type="ECO:0000256" key="6">
    <source>
        <dbReference type="ARBA" id="ARBA00022984"/>
    </source>
</evidence>
<keyword evidence="9 10" id="KW-0961">Cell wall biogenesis/degradation</keyword>
<comment type="caution">
    <text evidence="10">Lacks conserved residue(s) required for the propagation of feature annotation.</text>
</comment>
<dbReference type="InParanoid" id="F8AE64"/>
<accession>F8AE64</accession>
<dbReference type="EMBL" id="CP002683">
    <property type="protein sequence ID" value="AEH44316.1"/>
    <property type="molecule type" value="Genomic_DNA"/>
</dbReference>
<evidence type="ECO:0000256" key="3">
    <source>
        <dbReference type="ARBA" id="ARBA00022676"/>
    </source>
</evidence>
<keyword evidence="14" id="KW-1185">Reference proteome</keyword>
<dbReference type="SUPFAM" id="SSF53756">
    <property type="entry name" value="UDP-Glycosyltransferase/glycogen phosphorylase"/>
    <property type="match status" value="1"/>
</dbReference>
<feature type="binding site" evidence="10">
    <location>
        <position position="184"/>
    </location>
    <ligand>
        <name>UDP-N-acetyl-alpha-D-glucosamine</name>
        <dbReference type="ChEBI" id="CHEBI:57705"/>
    </ligand>
</feature>
<feature type="binding site" evidence="10">
    <location>
        <begin position="10"/>
        <end position="12"/>
    </location>
    <ligand>
        <name>UDP-N-acetyl-alpha-D-glucosamine</name>
        <dbReference type="ChEBI" id="CHEBI:57705"/>
    </ligand>
</feature>
<feature type="binding site" evidence="10">
    <location>
        <position position="163"/>
    </location>
    <ligand>
        <name>UDP-N-acetyl-alpha-D-glucosamine</name>
        <dbReference type="ChEBI" id="CHEBI:57705"/>
    </ligand>
</feature>
<dbReference type="GO" id="GO:0009252">
    <property type="term" value="P:peptidoglycan biosynthetic process"/>
    <property type="evidence" value="ECO:0007669"/>
    <property type="project" value="UniProtKB-UniRule"/>
</dbReference>
<dbReference type="GO" id="GO:0050511">
    <property type="term" value="F:undecaprenyldiphospho-muramoylpentapeptide beta-N-acetylglucosaminyltransferase activity"/>
    <property type="evidence" value="ECO:0007669"/>
    <property type="project" value="UniProtKB-UniRule"/>
</dbReference>
<comment type="function">
    <text evidence="10">Cell wall formation. Catalyzes the transfer of a GlcNAc subunit on undecaprenyl-pyrophosphoryl-MurNAc-pentapeptide (lipid intermediate I) to form undecaprenyl-pyrophosphoryl-MurNAc-(pentapeptide)GlcNAc (lipid intermediate II).</text>
</comment>
<dbReference type="CDD" id="cd03785">
    <property type="entry name" value="GT28_MurG"/>
    <property type="match status" value="1"/>
</dbReference>
<keyword evidence="1 10" id="KW-1003">Cell membrane</keyword>
<evidence type="ECO:0000256" key="1">
    <source>
        <dbReference type="ARBA" id="ARBA00022475"/>
    </source>
</evidence>
<evidence type="ECO:0000313" key="13">
    <source>
        <dbReference type="EMBL" id="AEH44316.1"/>
    </source>
</evidence>
<dbReference type="RefSeq" id="WP_013907061.1">
    <property type="nucleotide sequence ID" value="NC_015681.1"/>
</dbReference>
<evidence type="ECO:0000256" key="5">
    <source>
        <dbReference type="ARBA" id="ARBA00022960"/>
    </source>
</evidence>
<keyword evidence="4 10" id="KW-0808">Transferase</keyword>
<evidence type="ECO:0000259" key="11">
    <source>
        <dbReference type="Pfam" id="PF03033"/>
    </source>
</evidence>
<comment type="pathway">
    <text evidence="10">Cell wall biogenesis; peptidoglycan biosynthesis.</text>
</comment>
<dbReference type="eggNOG" id="COG0707">
    <property type="taxonomic scope" value="Bacteria"/>
</dbReference>
<organism evidence="13 14">
    <name type="scientific">Thermodesulfatator indicus (strain DSM 15286 / JCM 11887 / CIR29812)</name>
    <dbReference type="NCBI Taxonomy" id="667014"/>
    <lineage>
        <taxon>Bacteria</taxon>
        <taxon>Pseudomonadati</taxon>
        <taxon>Thermodesulfobacteriota</taxon>
        <taxon>Thermodesulfobacteria</taxon>
        <taxon>Thermodesulfobacteriales</taxon>
        <taxon>Thermodesulfatatoraceae</taxon>
        <taxon>Thermodesulfatator</taxon>
    </lineage>
</organism>
<dbReference type="Pfam" id="PF04101">
    <property type="entry name" value="Glyco_tran_28_C"/>
    <property type="match status" value="1"/>
</dbReference>
<dbReference type="EC" id="2.4.1.227" evidence="10"/>
<dbReference type="HOGENOM" id="CLU_037404_2_1_0"/>
<keyword evidence="3 10" id="KW-0328">Glycosyltransferase</keyword>
<feature type="binding site" evidence="10">
    <location>
        <position position="122"/>
    </location>
    <ligand>
        <name>UDP-N-acetyl-alpha-D-glucosamine</name>
        <dbReference type="ChEBI" id="CHEBI:57705"/>
    </ligand>
</feature>
<evidence type="ECO:0000259" key="12">
    <source>
        <dbReference type="Pfam" id="PF04101"/>
    </source>
</evidence>
<dbReference type="PANTHER" id="PTHR21015">
    <property type="entry name" value="UDP-N-ACETYLGLUCOSAMINE--N-ACETYLMURAMYL-(PENTAPEPTIDE) PYROPHOSPHORYL-UNDECAPRENOL N-ACETYLGLUCOSAMINE TRANSFERASE 1"/>
    <property type="match status" value="1"/>
</dbReference>
<dbReference type="AlphaFoldDB" id="F8AE64"/>
<dbReference type="InterPro" id="IPR004276">
    <property type="entry name" value="GlycoTrans_28_N"/>
</dbReference>
<evidence type="ECO:0000256" key="9">
    <source>
        <dbReference type="ARBA" id="ARBA00023316"/>
    </source>
</evidence>
<gene>
    <name evidence="10" type="primary">murG</name>
    <name evidence="13" type="ordered locus">Thein_0434</name>
</gene>
<keyword evidence="6 10" id="KW-0573">Peptidoglycan synthesis</keyword>
<feature type="domain" description="Glycosyltransferase family 28 N-terminal" evidence="11">
    <location>
        <begin position="3"/>
        <end position="140"/>
    </location>
</feature>
<evidence type="ECO:0000256" key="10">
    <source>
        <dbReference type="HAMAP-Rule" id="MF_00033"/>
    </source>
</evidence>
<keyword evidence="10" id="KW-0997">Cell inner membrane</keyword>
<evidence type="ECO:0000256" key="7">
    <source>
        <dbReference type="ARBA" id="ARBA00023136"/>
    </source>
</evidence>
<comment type="catalytic activity">
    <reaction evidence="10">
        <text>di-trans,octa-cis-undecaprenyl diphospho-N-acetyl-alpha-D-muramoyl-L-alanyl-D-glutamyl-meso-2,6-diaminopimeloyl-D-alanyl-D-alanine + UDP-N-acetyl-alpha-D-glucosamine = di-trans,octa-cis-undecaprenyl diphospho-[N-acetyl-alpha-D-glucosaminyl-(1-&gt;4)]-N-acetyl-alpha-D-muramoyl-L-alanyl-D-glutamyl-meso-2,6-diaminopimeloyl-D-alanyl-D-alanine + UDP + H(+)</text>
        <dbReference type="Rhea" id="RHEA:31227"/>
        <dbReference type="ChEBI" id="CHEBI:15378"/>
        <dbReference type="ChEBI" id="CHEBI:57705"/>
        <dbReference type="ChEBI" id="CHEBI:58223"/>
        <dbReference type="ChEBI" id="CHEBI:61387"/>
        <dbReference type="ChEBI" id="CHEBI:61388"/>
        <dbReference type="EC" id="2.4.1.227"/>
    </reaction>
</comment>
<dbReference type="GO" id="GO:0071555">
    <property type="term" value="P:cell wall organization"/>
    <property type="evidence" value="ECO:0007669"/>
    <property type="project" value="UniProtKB-KW"/>
</dbReference>
<dbReference type="GO" id="GO:0051301">
    <property type="term" value="P:cell division"/>
    <property type="evidence" value="ECO:0007669"/>
    <property type="project" value="UniProtKB-KW"/>
</dbReference>
<dbReference type="GO" id="GO:0051991">
    <property type="term" value="F:UDP-N-acetyl-D-glucosamine:N-acetylmuramoyl-L-alanyl-D-glutamyl-meso-2,6-diaminopimelyl-D-alanyl-D-alanine-diphosphoundecaprenol 4-beta-N-acetylglucosaminlytransferase activity"/>
    <property type="evidence" value="ECO:0007669"/>
    <property type="project" value="RHEA"/>
</dbReference>
<reference evidence="14" key="1">
    <citation type="submission" date="2011-04" db="EMBL/GenBank/DDBJ databases">
        <title>The complete genome of Thermodesulfatator indicus DSM 15286.</title>
        <authorList>
            <person name="Lucas S."/>
            <person name="Copeland A."/>
            <person name="Lapidus A."/>
            <person name="Bruce D."/>
            <person name="Goodwin L."/>
            <person name="Pitluck S."/>
            <person name="Peters L."/>
            <person name="Kyrpides N."/>
            <person name="Mavromatis K."/>
            <person name="Pagani I."/>
            <person name="Ivanova N."/>
            <person name="Saunders L."/>
            <person name="Detter J.C."/>
            <person name="Tapia R."/>
            <person name="Han C."/>
            <person name="Land M."/>
            <person name="Hauser L."/>
            <person name="Markowitz V."/>
            <person name="Cheng J.-F."/>
            <person name="Hugenholtz P."/>
            <person name="Woyke T."/>
            <person name="Wu D."/>
            <person name="Spring S."/>
            <person name="Schroeder M."/>
            <person name="Brambilla E."/>
            <person name="Klenk H.-P."/>
            <person name="Eisen J.A."/>
        </authorList>
    </citation>
    <scope>NUCLEOTIDE SEQUENCE [LARGE SCALE GENOMIC DNA]</scope>
    <source>
        <strain evidence="14">DSM 15286 / JCM 11887 / CIR29812</strain>
    </source>
</reference>
<evidence type="ECO:0000256" key="2">
    <source>
        <dbReference type="ARBA" id="ARBA00022618"/>
    </source>
</evidence>
<dbReference type="PATRIC" id="fig|667014.3.peg.451"/>
<name>F8AE64_THEID</name>
<proteinExistence type="inferred from homology"/>
<keyword evidence="8 10" id="KW-0131">Cell cycle</keyword>
<dbReference type="UniPathway" id="UPA00219"/>
<dbReference type="GO" id="GO:0005975">
    <property type="term" value="P:carbohydrate metabolic process"/>
    <property type="evidence" value="ECO:0007669"/>
    <property type="project" value="InterPro"/>
</dbReference>
<dbReference type="Proteomes" id="UP000006793">
    <property type="component" value="Chromosome"/>
</dbReference>
<dbReference type="HAMAP" id="MF_00033">
    <property type="entry name" value="MurG"/>
    <property type="match status" value="1"/>
</dbReference>
<dbReference type="GO" id="GO:0005886">
    <property type="term" value="C:plasma membrane"/>
    <property type="evidence" value="ECO:0007669"/>
    <property type="project" value="UniProtKB-SubCell"/>
</dbReference>
<evidence type="ECO:0000256" key="4">
    <source>
        <dbReference type="ARBA" id="ARBA00022679"/>
    </source>
</evidence>
<dbReference type="Pfam" id="PF03033">
    <property type="entry name" value="Glyco_transf_28"/>
    <property type="match status" value="1"/>
</dbReference>
<comment type="similarity">
    <text evidence="10">Belongs to the glycosyltransferase 28 family. MurG subfamily.</text>
</comment>
<dbReference type="PaxDb" id="667014-Thein_0434"/>
<keyword evidence="2 10" id="KW-0132">Cell division</keyword>
<dbReference type="OrthoDB" id="9808936at2"/>
<dbReference type="NCBIfam" id="TIGR01133">
    <property type="entry name" value="murG"/>
    <property type="match status" value="1"/>
</dbReference>
<dbReference type="KEGG" id="tid:Thein_0434"/>
<dbReference type="InterPro" id="IPR006009">
    <property type="entry name" value="GlcNAc_MurG"/>
</dbReference>
<dbReference type="Gene3D" id="3.40.50.2000">
    <property type="entry name" value="Glycogen Phosphorylase B"/>
    <property type="match status" value="2"/>
</dbReference>
<evidence type="ECO:0000256" key="8">
    <source>
        <dbReference type="ARBA" id="ARBA00023306"/>
    </source>
</evidence>
<dbReference type="FunCoup" id="F8AE64">
    <property type="interactions" value="273"/>
</dbReference>
<sequence>MKVVITGGGTGGHLFPALAVAEEITALGGKVLLVGSGRKIEKLVAERTPYQVKYLPVEGVLGRAFSAKVRALGKMFVATGKALKILKEFSPQVVLGVGGYASVPVMLAARLASIKRAIHEQNAVPGRANLFLAKLAHRILVTFPESKAHFPEERTVVTGMPVRKEITCGLREHDGIGLLVTGGSQGAHRLNELIVKVFPLLFERVPTVRLFHQTGERDFSWVKEAFREFSDKVVVKPFFHDMGWAYAQADLVLARAGASTVAEVATLQKPAIFIPYPYAIGDHQFHNAKVLARRGGALVMREEELSEEKLLDTLSALLADEGRRQKMAQSLSGVLPQNAAEIIVKELEELIAYA</sequence>
<keyword evidence="7 10" id="KW-0472">Membrane</keyword>
<protein>
    <recommendedName>
        <fullName evidence="10">UDP-N-acetylglucosamine--N-acetylmuramyl-(pentapeptide) pyrophosphoryl-undecaprenol N-acetylglucosamine transferase</fullName>
        <ecNumber evidence="10">2.4.1.227</ecNumber>
    </recommendedName>
    <alternativeName>
        <fullName evidence="10">Undecaprenyl-PP-MurNAc-pentapeptide-UDPGlcNAc GlcNAc transferase</fullName>
    </alternativeName>
</protein>
<dbReference type="PANTHER" id="PTHR21015:SF22">
    <property type="entry name" value="GLYCOSYLTRANSFERASE"/>
    <property type="match status" value="1"/>
</dbReference>